<evidence type="ECO:0000256" key="1">
    <source>
        <dbReference type="ARBA" id="ARBA00003686"/>
    </source>
</evidence>
<dbReference type="GO" id="GO:0015935">
    <property type="term" value="C:small ribosomal subunit"/>
    <property type="evidence" value="ECO:0007669"/>
    <property type="project" value="TreeGrafter"/>
</dbReference>
<name>A0A517PDN6_9PLAN</name>
<evidence type="ECO:0000313" key="8">
    <source>
        <dbReference type="EMBL" id="QDT17441.1"/>
    </source>
</evidence>
<dbReference type="Gene3D" id="4.10.830.10">
    <property type="entry name" value="30s Ribosomal Protein S14, Chain N"/>
    <property type="match status" value="1"/>
</dbReference>
<dbReference type="InterPro" id="IPR001209">
    <property type="entry name" value="Ribosomal_uS14"/>
</dbReference>
<dbReference type="Proteomes" id="UP000318741">
    <property type="component" value="Chromosome"/>
</dbReference>
<dbReference type="OrthoDB" id="9810484at2"/>
<dbReference type="HAMAP" id="MF_00537">
    <property type="entry name" value="Ribosomal_uS14_1"/>
    <property type="match status" value="1"/>
</dbReference>
<evidence type="ECO:0000256" key="6">
    <source>
        <dbReference type="ARBA" id="ARBA00047110"/>
    </source>
</evidence>
<dbReference type="AlphaFoldDB" id="A0A517PDN6"/>
<dbReference type="GO" id="GO:0005737">
    <property type="term" value="C:cytoplasm"/>
    <property type="evidence" value="ECO:0007669"/>
    <property type="project" value="UniProtKB-ARBA"/>
</dbReference>
<accession>A0A517PDN6</accession>
<organism evidence="8 9">
    <name type="scientific">Alienimonas californiensis</name>
    <dbReference type="NCBI Taxonomy" id="2527989"/>
    <lineage>
        <taxon>Bacteria</taxon>
        <taxon>Pseudomonadati</taxon>
        <taxon>Planctomycetota</taxon>
        <taxon>Planctomycetia</taxon>
        <taxon>Planctomycetales</taxon>
        <taxon>Planctomycetaceae</taxon>
        <taxon>Alienimonas</taxon>
    </lineage>
</organism>
<dbReference type="SUPFAM" id="SSF57716">
    <property type="entry name" value="Glucocorticoid receptor-like (DNA-binding domain)"/>
    <property type="match status" value="1"/>
</dbReference>
<dbReference type="InterPro" id="IPR018271">
    <property type="entry name" value="Ribosomal_uS14_CS"/>
</dbReference>
<dbReference type="GO" id="GO:0003735">
    <property type="term" value="F:structural constituent of ribosome"/>
    <property type="evidence" value="ECO:0007669"/>
    <property type="project" value="InterPro"/>
</dbReference>
<keyword evidence="4 7" id="KW-0687">Ribonucleoprotein</keyword>
<dbReference type="PANTHER" id="PTHR19836">
    <property type="entry name" value="30S RIBOSOMAL PROTEIN S14"/>
    <property type="match status" value="1"/>
</dbReference>
<gene>
    <name evidence="8" type="primary">rpsN2</name>
    <name evidence="7" type="synonym">rpsN</name>
    <name evidence="8" type="ORF">CA12_35650</name>
</gene>
<evidence type="ECO:0000256" key="7">
    <source>
        <dbReference type="HAMAP-Rule" id="MF_00537"/>
    </source>
</evidence>
<dbReference type="GO" id="GO:0019843">
    <property type="term" value="F:rRNA binding"/>
    <property type="evidence" value="ECO:0007669"/>
    <property type="project" value="UniProtKB-UniRule"/>
</dbReference>
<keyword evidence="7" id="KW-0694">RNA-binding</keyword>
<comment type="subunit">
    <text evidence="6 7">Part of the 30S ribosomal subunit. Contacts proteins S3 and S10.</text>
</comment>
<evidence type="ECO:0000313" key="9">
    <source>
        <dbReference type="Proteomes" id="UP000318741"/>
    </source>
</evidence>
<proteinExistence type="inferred from homology"/>
<dbReference type="PROSITE" id="PS00527">
    <property type="entry name" value="RIBOSOMAL_S14"/>
    <property type="match status" value="1"/>
</dbReference>
<evidence type="ECO:0000256" key="4">
    <source>
        <dbReference type="ARBA" id="ARBA00023274"/>
    </source>
</evidence>
<dbReference type="PANTHER" id="PTHR19836:SF19">
    <property type="entry name" value="SMALL RIBOSOMAL SUBUNIT PROTEIN US14M"/>
    <property type="match status" value="1"/>
</dbReference>
<comment type="function">
    <text evidence="1 7">Binds 16S rRNA, required for the assembly of 30S particles and may also be responsible for determining the conformation of the 16S rRNA at the A site.</text>
</comment>
<keyword evidence="7" id="KW-0699">rRNA-binding</keyword>
<comment type="similarity">
    <text evidence="2 7">Belongs to the universal ribosomal protein uS14 family.</text>
</comment>
<dbReference type="KEGG" id="acaf:CA12_35650"/>
<reference evidence="8 9" key="1">
    <citation type="submission" date="2019-02" db="EMBL/GenBank/DDBJ databases">
        <title>Deep-cultivation of Planctomycetes and their phenomic and genomic characterization uncovers novel biology.</title>
        <authorList>
            <person name="Wiegand S."/>
            <person name="Jogler M."/>
            <person name="Boedeker C."/>
            <person name="Pinto D."/>
            <person name="Vollmers J."/>
            <person name="Rivas-Marin E."/>
            <person name="Kohn T."/>
            <person name="Peeters S.H."/>
            <person name="Heuer A."/>
            <person name="Rast P."/>
            <person name="Oberbeckmann S."/>
            <person name="Bunk B."/>
            <person name="Jeske O."/>
            <person name="Meyerdierks A."/>
            <person name="Storesund J.E."/>
            <person name="Kallscheuer N."/>
            <person name="Luecker S."/>
            <person name="Lage O.M."/>
            <person name="Pohl T."/>
            <person name="Merkel B.J."/>
            <person name="Hornburger P."/>
            <person name="Mueller R.-W."/>
            <person name="Bruemmer F."/>
            <person name="Labrenz M."/>
            <person name="Spormann A.M."/>
            <person name="Op den Camp H."/>
            <person name="Overmann J."/>
            <person name="Amann R."/>
            <person name="Jetten M.S.M."/>
            <person name="Mascher T."/>
            <person name="Medema M.H."/>
            <person name="Devos D.P."/>
            <person name="Kaster A.-K."/>
            <person name="Ovreas L."/>
            <person name="Rohde M."/>
            <person name="Galperin M.Y."/>
            <person name="Jogler C."/>
        </authorList>
    </citation>
    <scope>NUCLEOTIDE SEQUENCE [LARGE SCALE GENOMIC DNA]</scope>
    <source>
        <strain evidence="8 9">CA12</strain>
    </source>
</reference>
<dbReference type="InterPro" id="IPR023036">
    <property type="entry name" value="Ribosomal_uS14_bac/plastid"/>
</dbReference>
<dbReference type="Pfam" id="PF00253">
    <property type="entry name" value="Ribosomal_S14"/>
    <property type="match status" value="1"/>
</dbReference>
<evidence type="ECO:0000256" key="2">
    <source>
        <dbReference type="ARBA" id="ARBA00009083"/>
    </source>
</evidence>
<keyword evidence="3 7" id="KW-0689">Ribosomal protein</keyword>
<protein>
    <recommendedName>
        <fullName evidence="5 7">Small ribosomal subunit protein uS14</fullName>
    </recommendedName>
</protein>
<dbReference type="NCBIfam" id="NF006477">
    <property type="entry name" value="PRK08881.1"/>
    <property type="match status" value="1"/>
</dbReference>
<evidence type="ECO:0000256" key="3">
    <source>
        <dbReference type="ARBA" id="ARBA00022980"/>
    </source>
</evidence>
<evidence type="ECO:0000256" key="5">
    <source>
        <dbReference type="ARBA" id="ARBA00035167"/>
    </source>
</evidence>
<sequence length="89" mass="10228">MASKGKIEKMKRNARLIERYAAKRAKLKAAGDYDGLAALPRNSSPTRYRRYCKLTGRMRGTYRKFQISRIMLRDMALDGLIPGMTKASW</sequence>
<dbReference type="EMBL" id="CP036265">
    <property type="protein sequence ID" value="QDT17441.1"/>
    <property type="molecule type" value="Genomic_DNA"/>
</dbReference>
<keyword evidence="9" id="KW-1185">Reference proteome</keyword>
<dbReference type="GO" id="GO:0006412">
    <property type="term" value="P:translation"/>
    <property type="evidence" value="ECO:0007669"/>
    <property type="project" value="UniProtKB-UniRule"/>
</dbReference>
<dbReference type="InterPro" id="IPR043140">
    <property type="entry name" value="Ribosomal_uS14_sf"/>
</dbReference>